<dbReference type="UniPathway" id="UPA00214"/>
<keyword evidence="8 10" id="KW-0413">Isomerase</keyword>
<dbReference type="Gene3D" id="3.90.25.10">
    <property type="entry name" value="UDP-galactose 4-epimerase, domain 1"/>
    <property type="match status" value="1"/>
</dbReference>
<dbReference type="InterPro" id="IPR001509">
    <property type="entry name" value="Epimerase_deHydtase"/>
</dbReference>
<dbReference type="Proteomes" id="UP000305654">
    <property type="component" value="Unassembled WGS sequence"/>
</dbReference>
<dbReference type="RefSeq" id="WP_138324495.1">
    <property type="nucleotide sequence ID" value="NZ_VCDI01000001.1"/>
</dbReference>
<evidence type="ECO:0000313" key="12">
    <source>
        <dbReference type="EMBL" id="TLU74243.1"/>
    </source>
</evidence>
<evidence type="ECO:0000256" key="10">
    <source>
        <dbReference type="RuleBase" id="RU366046"/>
    </source>
</evidence>
<evidence type="ECO:0000256" key="6">
    <source>
        <dbReference type="ARBA" id="ARBA00018569"/>
    </source>
</evidence>
<dbReference type="OrthoDB" id="9801785at2"/>
<evidence type="ECO:0000256" key="1">
    <source>
        <dbReference type="ARBA" id="ARBA00000083"/>
    </source>
</evidence>
<dbReference type="CDD" id="cd05247">
    <property type="entry name" value="UDP_G4E_1_SDR_e"/>
    <property type="match status" value="1"/>
</dbReference>
<evidence type="ECO:0000256" key="3">
    <source>
        <dbReference type="ARBA" id="ARBA00004947"/>
    </source>
</evidence>
<gene>
    <name evidence="12" type="primary">galE</name>
    <name evidence="12" type="ORF">FE263_03325</name>
</gene>
<evidence type="ECO:0000313" key="13">
    <source>
        <dbReference type="Proteomes" id="UP000305654"/>
    </source>
</evidence>
<dbReference type="InterPro" id="IPR005886">
    <property type="entry name" value="UDP_G4E"/>
</dbReference>
<dbReference type="PANTHER" id="PTHR43725:SF53">
    <property type="entry name" value="UDP-ARABINOSE 4-EPIMERASE 1"/>
    <property type="match status" value="1"/>
</dbReference>
<reference evidence="12 13" key="1">
    <citation type="submission" date="2019-05" db="EMBL/GenBank/DDBJ databases">
        <authorList>
            <person name="Pankratov T."/>
            <person name="Grouzdev D."/>
        </authorList>
    </citation>
    <scope>NUCLEOTIDE SEQUENCE [LARGE SCALE GENOMIC DNA]</scope>
    <source>
        <strain evidence="12 13">KEBCLARHB70R</strain>
    </source>
</reference>
<keyword evidence="7 10" id="KW-0520">NAD</keyword>
<accession>A0A5R9JBW2</accession>
<dbReference type="PANTHER" id="PTHR43725">
    <property type="entry name" value="UDP-GLUCOSE 4-EPIMERASE"/>
    <property type="match status" value="1"/>
</dbReference>
<comment type="catalytic activity">
    <reaction evidence="1 10">
        <text>UDP-alpha-D-glucose = UDP-alpha-D-galactose</text>
        <dbReference type="Rhea" id="RHEA:22168"/>
        <dbReference type="ChEBI" id="CHEBI:58885"/>
        <dbReference type="ChEBI" id="CHEBI:66914"/>
        <dbReference type="EC" id="5.1.3.2"/>
    </reaction>
</comment>
<sequence length="332" mass="35967">MADGKRYLVTGGAGYVGSHAVLALADRGDRVTVLDDLSLGHAAAIPSGVELIRGTLADTGLIERVLSEGSWEGVLHFASLSLVGDSMLRPMHYFMENSSLGFRLIDACIRHGVRRFVLSSTAALFGRPGQQVITEDAPVEPGSPYGESKAMLERALAWADRVHGLRSACLRYFNAAGADPQGRAGEDHTPETHLIPLVIDAALGRRAGLSINGDDYDTPDGTCIRDYVHVSDLATAHLRALEQLGDRSVTYNLGSGHGHSVLEVIRSVERVSGRQVPYSIGPRRAGDPPKLVALSERLRRETGWEPRFERLDDIVATAFAWREAHPDGYGDR</sequence>
<dbReference type="GO" id="GO:0003978">
    <property type="term" value="F:UDP-glucose 4-epimerase activity"/>
    <property type="evidence" value="ECO:0007669"/>
    <property type="project" value="UniProtKB-UniRule"/>
</dbReference>
<dbReference type="EC" id="5.1.3.2" evidence="5 10"/>
<name>A0A5R9JBW2_9PROT</name>
<dbReference type="Gene3D" id="3.40.50.720">
    <property type="entry name" value="NAD(P)-binding Rossmann-like Domain"/>
    <property type="match status" value="1"/>
</dbReference>
<evidence type="ECO:0000256" key="2">
    <source>
        <dbReference type="ARBA" id="ARBA00001911"/>
    </source>
</evidence>
<dbReference type="EMBL" id="VCDI01000001">
    <property type="protein sequence ID" value="TLU74243.1"/>
    <property type="molecule type" value="Genomic_DNA"/>
</dbReference>
<comment type="cofactor">
    <cofactor evidence="2 10">
        <name>NAD(+)</name>
        <dbReference type="ChEBI" id="CHEBI:57540"/>
    </cofactor>
</comment>
<dbReference type="NCBIfam" id="TIGR01179">
    <property type="entry name" value="galE"/>
    <property type="match status" value="1"/>
</dbReference>
<evidence type="ECO:0000256" key="7">
    <source>
        <dbReference type="ARBA" id="ARBA00023027"/>
    </source>
</evidence>
<keyword evidence="9 10" id="KW-0119">Carbohydrate metabolism</keyword>
<evidence type="ECO:0000256" key="5">
    <source>
        <dbReference type="ARBA" id="ARBA00013189"/>
    </source>
</evidence>
<dbReference type="SUPFAM" id="SSF51735">
    <property type="entry name" value="NAD(P)-binding Rossmann-fold domains"/>
    <property type="match status" value="1"/>
</dbReference>
<evidence type="ECO:0000256" key="8">
    <source>
        <dbReference type="ARBA" id="ARBA00023235"/>
    </source>
</evidence>
<comment type="similarity">
    <text evidence="4 10">Belongs to the NAD(P)-dependent epimerase/dehydratase family.</text>
</comment>
<organism evidence="12 13">
    <name type="scientific">Lichenicoccus roseus</name>
    <dbReference type="NCBI Taxonomy" id="2683649"/>
    <lineage>
        <taxon>Bacteria</taxon>
        <taxon>Pseudomonadati</taxon>
        <taxon>Pseudomonadota</taxon>
        <taxon>Alphaproteobacteria</taxon>
        <taxon>Acetobacterales</taxon>
        <taxon>Acetobacteraceae</taxon>
        <taxon>Lichenicoccus</taxon>
    </lineage>
</organism>
<comment type="pathway">
    <text evidence="3 10">Carbohydrate metabolism; galactose metabolism.</text>
</comment>
<proteinExistence type="inferred from homology"/>
<protein>
    <recommendedName>
        <fullName evidence="6 10">UDP-glucose 4-epimerase</fullName>
        <ecNumber evidence="5 10">5.1.3.2</ecNumber>
    </recommendedName>
</protein>
<dbReference type="InterPro" id="IPR036291">
    <property type="entry name" value="NAD(P)-bd_dom_sf"/>
</dbReference>
<comment type="caution">
    <text evidence="12">The sequence shown here is derived from an EMBL/GenBank/DDBJ whole genome shotgun (WGS) entry which is preliminary data.</text>
</comment>
<dbReference type="Pfam" id="PF01370">
    <property type="entry name" value="Epimerase"/>
    <property type="match status" value="1"/>
</dbReference>
<keyword evidence="13" id="KW-1185">Reference proteome</keyword>
<comment type="subunit">
    <text evidence="10">Homodimer.</text>
</comment>
<dbReference type="AlphaFoldDB" id="A0A5R9JBW2"/>
<evidence type="ECO:0000256" key="4">
    <source>
        <dbReference type="ARBA" id="ARBA00007637"/>
    </source>
</evidence>
<evidence type="ECO:0000259" key="11">
    <source>
        <dbReference type="Pfam" id="PF01370"/>
    </source>
</evidence>
<feature type="domain" description="NAD-dependent epimerase/dehydratase" evidence="11">
    <location>
        <begin position="8"/>
        <end position="254"/>
    </location>
</feature>
<dbReference type="GO" id="GO:0033499">
    <property type="term" value="P:galactose catabolic process via UDP-galactose, Leloir pathway"/>
    <property type="evidence" value="ECO:0007669"/>
    <property type="project" value="TreeGrafter"/>
</dbReference>
<evidence type="ECO:0000256" key="9">
    <source>
        <dbReference type="ARBA" id="ARBA00023277"/>
    </source>
</evidence>